<accession>S7U1M9</accession>
<dbReference type="CDD" id="cd03429">
    <property type="entry name" value="NUDIX_NADH_pyrophosphatase_Nudt13"/>
    <property type="match status" value="1"/>
</dbReference>
<dbReference type="EMBL" id="ATHJ01000057">
    <property type="protein sequence ID" value="EPR43331.1"/>
    <property type="molecule type" value="Genomic_DNA"/>
</dbReference>
<dbReference type="Pfam" id="PF00293">
    <property type="entry name" value="NUDIX"/>
    <property type="match status" value="1"/>
</dbReference>
<evidence type="ECO:0000256" key="3">
    <source>
        <dbReference type="ARBA" id="ARBA00009595"/>
    </source>
</evidence>
<evidence type="ECO:0000256" key="6">
    <source>
        <dbReference type="ARBA" id="ARBA00022801"/>
    </source>
</evidence>
<evidence type="ECO:0000313" key="11">
    <source>
        <dbReference type="EMBL" id="EPR43331.1"/>
    </source>
</evidence>
<dbReference type="GO" id="GO:0005829">
    <property type="term" value="C:cytosol"/>
    <property type="evidence" value="ECO:0007669"/>
    <property type="project" value="TreeGrafter"/>
</dbReference>
<dbReference type="InterPro" id="IPR020084">
    <property type="entry name" value="NUDIX_hydrolase_CS"/>
</dbReference>
<comment type="catalytic activity">
    <reaction evidence="9">
        <text>a 5'-end NAD(+)-phospho-ribonucleoside in mRNA + H2O = a 5'-end phospho-adenosine-phospho-ribonucleoside in mRNA + beta-nicotinamide D-ribonucleotide + 2 H(+)</text>
        <dbReference type="Rhea" id="RHEA:60876"/>
        <dbReference type="Rhea" id="RHEA-COMP:15698"/>
        <dbReference type="Rhea" id="RHEA-COMP:15719"/>
        <dbReference type="ChEBI" id="CHEBI:14649"/>
        <dbReference type="ChEBI" id="CHEBI:15377"/>
        <dbReference type="ChEBI" id="CHEBI:15378"/>
        <dbReference type="ChEBI" id="CHEBI:144029"/>
        <dbReference type="ChEBI" id="CHEBI:144051"/>
    </reaction>
    <physiologicalReaction direction="left-to-right" evidence="9">
        <dbReference type="Rhea" id="RHEA:60877"/>
    </physiologicalReaction>
</comment>
<dbReference type="InterPro" id="IPR015376">
    <property type="entry name" value="Znr_NADH_PPase"/>
</dbReference>
<dbReference type="PANTHER" id="PTHR42904">
    <property type="entry name" value="NUDIX HYDROLASE, NUDC SUBFAMILY"/>
    <property type="match status" value="1"/>
</dbReference>
<dbReference type="eggNOG" id="COG2816">
    <property type="taxonomic scope" value="Bacteria"/>
</dbReference>
<dbReference type="PATRIC" id="fig|1121405.3.peg.670"/>
<name>S7U1M9_DESML</name>
<dbReference type="Gene3D" id="3.90.79.10">
    <property type="entry name" value="Nucleoside Triphosphate Pyrophosphohydrolase"/>
    <property type="match status" value="1"/>
</dbReference>
<dbReference type="InterPro" id="IPR015375">
    <property type="entry name" value="NADH_PPase-like_N"/>
</dbReference>
<evidence type="ECO:0000256" key="1">
    <source>
        <dbReference type="ARBA" id="ARBA00001946"/>
    </source>
</evidence>
<keyword evidence="8" id="KW-0520">NAD</keyword>
<dbReference type="Pfam" id="PF09296">
    <property type="entry name" value="NUDIX-like"/>
    <property type="match status" value="1"/>
</dbReference>
<evidence type="ECO:0000256" key="7">
    <source>
        <dbReference type="ARBA" id="ARBA00022842"/>
    </source>
</evidence>
<comment type="cofactor">
    <cofactor evidence="2">
        <name>Zn(2+)</name>
        <dbReference type="ChEBI" id="CHEBI:29105"/>
    </cofactor>
</comment>
<dbReference type="GO" id="GO:0046872">
    <property type="term" value="F:metal ion binding"/>
    <property type="evidence" value="ECO:0007669"/>
    <property type="project" value="UniProtKB-KW"/>
</dbReference>
<evidence type="ECO:0000313" key="12">
    <source>
        <dbReference type="Proteomes" id="UP000014977"/>
    </source>
</evidence>
<dbReference type="InterPro" id="IPR015797">
    <property type="entry name" value="NUDIX_hydrolase-like_dom_sf"/>
</dbReference>
<comment type="similarity">
    <text evidence="3">Belongs to the Nudix hydrolase family. NudC subfamily.</text>
</comment>
<keyword evidence="6 11" id="KW-0378">Hydrolase</keyword>
<evidence type="ECO:0000256" key="4">
    <source>
        <dbReference type="ARBA" id="ARBA00012381"/>
    </source>
</evidence>
<evidence type="ECO:0000256" key="9">
    <source>
        <dbReference type="ARBA" id="ARBA00023679"/>
    </source>
</evidence>
<dbReference type="GO" id="GO:0019677">
    <property type="term" value="P:NAD+ catabolic process"/>
    <property type="evidence" value="ECO:0007669"/>
    <property type="project" value="TreeGrafter"/>
</dbReference>
<dbReference type="GO" id="GO:0006742">
    <property type="term" value="P:NADP+ catabolic process"/>
    <property type="evidence" value="ECO:0007669"/>
    <property type="project" value="TreeGrafter"/>
</dbReference>
<dbReference type="SUPFAM" id="SSF55811">
    <property type="entry name" value="Nudix"/>
    <property type="match status" value="2"/>
</dbReference>
<keyword evidence="7" id="KW-0460">Magnesium</keyword>
<evidence type="ECO:0000256" key="5">
    <source>
        <dbReference type="ARBA" id="ARBA00022723"/>
    </source>
</evidence>
<dbReference type="InterPro" id="IPR050241">
    <property type="entry name" value="NAD-cap_RNA_hydrolase_NudC"/>
</dbReference>
<gene>
    <name evidence="11" type="ORF">dsmv_1357</name>
</gene>
<dbReference type="PANTHER" id="PTHR42904:SF6">
    <property type="entry name" value="NAD-CAPPED RNA HYDROLASE NUDT12"/>
    <property type="match status" value="1"/>
</dbReference>
<dbReference type="GO" id="GO:0035529">
    <property type="term" value="F:NADH pyrophosphatase activity"/>
    <property type="evidence" value="ECO:0007669"/>
    <property type="project" value="TreeGrafter"/>
</dbReference>
<sequence length="281" mass="30795">MGDISSLSLFTPSKSFVVDNLTEASAAWFLFRQDNILVDERNGRVTVPRAVTPAALNINAHQLRCLGTLSQTACYTGELVDADPVPDGMACVALRGLFGRLDDRVYGLAGTALQLVNWDRGHRYCGRCGTETLLMTSERARICPACELINHPRISPAVIVAVIRSGKILLGRSGRFPKPNFFSVLAGYVEVGETLEACVHREVMEEVGIRIRNLRYFGSQPWPYSGALMAAFTAEWASGEISVDGEEILEAGWYGPRELPMTPGLGSVAARLIDWFKHTYG</sequence>
<dbReference type="Proteomes" id="UP000014977">
    <property type="component" value="Unassembled WGS sequence"/>
</dbReference>
<proteinExistence type="inferred from homology"/>
<comment type="cofactor">
    <cofactor evidence="1">
        <name>Mg(2+)</name>
        <dbReference type="ChEBI" id="CHEBI:18420"/>
    </cofactor>
</comment>
<dbReference type="RefSeq" id="WP_020875704.1">
    <property type="nucleotide sequence ID" value="NZ_ATHJ01000057.1"/>
</dbReference>
<dbReference type="InterPro" id="IPR049734">
    <property type="entry name" value="NudC-like_C"/>
</dbReference>
<reference evidence="11 12" key="1">
    <citation type="journal article" date="2013" name="Genome Announc.">
        <title>Draft genome sequences for three mercury-methylating, sulfate-reducing bacteria.</title>
        <authorList>
            <person name="Brown S.D."/>
            <person name="Hurt R.A.Jr."/>
            <person name="Gilmour C.C."/>
            <person name="Elias D.A."/>
        </authorList>
    </citation>
    <scope>NUCLEOTIDE SEQUENCE [LARGE SCALE GENOMIC DNA]</scope>
    <source>
        <strain evidence="11 12">DSM 2059</strain>
    </source>
</reference>
<organism evidence="11 12">
    <name type="scientific">Desulfococcus multivorans DSM 2059</name>
    <dbReference type="NCBI Taxonomy" id="1121405"/>
    <lineage>
        <taxon>Bacteria</taxon>
        <taxon>Pseudomonadati</taxon>
        <taxon>Thermodesulfobacteriota</taxon>
        <taxon>Desulfobacteria</taxon>
        <taxon>Desulfobacterales</taxon>
        <taxon>Desulfococcaceae</taxon>
        <taxon>Desulfococcus</taxon>
    </lineage>
</organism>
<comment type="caution">
    <text evidence="11">The sequence shown here is derived from an EMBL/GenBank/DDBJ whole genome shotgun (WGS) entry which is preliminary data.</text>
</comment>
<dbReference type="EC" id="3.6.1.22" evidence="4"/>
<dbReference type="PROSITE" id="PS00893">
    <property type="entry name" value="NUDIX_BOX"/>
    <property type="match status" value="1"/>
</dbReference>
<dbReference type="PROSITE" id="PS51462">
    <property type="entry name" value="NUDIX"/>
    <property type="match status" value="1"/>
</dbReference>
<keyword evidence="5" id="KW-0479">Metal-binding</keyword>
<dbReference type="AlphaFoldDB" id="S7U1M9"/>
<evidence type="ECO:0000259" key="10">
    <source>
        <dbReference type="PROSITE" id="PS51462"/>
    </source>
</evidence>
<dbReference type="InterPro" id="IPR000086">
    <property type="entry name" value="NUDIX_hydrolase_dom"/>
</dbReference>
<dbReference type="Pfam" id="PF09297">
    <property type="entry name" value="Zn_ribbon_NUD"/>
    <property type="match status" value="1"/>
</dbReference>
<keyword evidence="12" id="KW-1185">Reference proteome</keyword>
<protein>
    <recommendedName>
        <fullName evidence="4">NAD(+) diphosphatase</fullName>
        <ecNumber evidence="4">3.6.1.22</ecNumber>
    </recommendedName>
</protein>
<dbReference type="STRING" id="897.B2D07_08795"/>
<feature type="domain" description="Nudix hydrolase" evidence="10">
    <location>
        <begin position="152"/>
        <end position="278"/>
    </location>
</feature>
<evidence type="ECO:0000256" key="8">
    <source>
        <dbReference type="ARBA" id="ARBA00023027"/>
    </source>
</evidence>
<evidence type="ECO:0000256" key="2">
    <source>
        <dbReference type="ARBA" id="ARBA00001947"/>
    </source>
</evidence>
<dbReference type="Gene3D" id="3.90.79.20">
    <property type="match status" value="1"/>
</dbReference>
<dbReference type="NCBIfam" id="NF001299">
    <property type="entry name" value="PRK00241.1"/>
    <property type="match status" value="1"/>
</dbReference>
<dbReference type="OrthoDB" id="9791656at2"/>